<keyword evidence="3" id="KW-1185">Reference proteome</keyword>
<name>A0ABP1BVM7_9BRYO</name>
<gene>
    <name evidence="2" type="ORF">CSSPJE1EN2_LOCUS21575</name>
</gene>
<dbReference type="Proteomes" id="UP001497522">
    <property type="component" value="Chromosome 7"/>
</dbReference>
<evidence type="ECO:0000256" key="1">
    <source>
        <dbReference type="SAM" id="MobiDB-lite"/>
    </source>
</evidence>
<evidence type="ECO:0000313" key="3">
    <source>
        <dbReference type="Proteomes" id="UP001497522"/>
    </source>
</evidence>
<organism evidence="2 3">
    <name type="scientific">Sphagnum jensenii</name>
    <dbReference type="NCBI Taxonomy" id="128206"/>
    <lineage>
        <taxon>Eukaryota</taxon>
        <taxon>Viridiplantae</taxon>
        <taxon>Streptophyta</taxon>
        <taxon>Embryophyta</taxon>
        <taxon>Bryophyta</taxon>
        <taxon>Sphagnophytina</taxon>
        <taxon>Sphagnopsida</taxon>
        <taxon>Sphagnales</taxon>
        <taxon>Sphagnaceae</taxon>
        <taxon>Sphagnum</taxon>
    </lineage>
</organism>
<sequence length="86" mass="9607">MGTLERQAKQGQTRRRRGRRPRAAAEAAAAKRANSRRTCNRERAGKKRRCATIEYTQRDSPGVAIEATPFPTAVYTFHHSPSATLP</sequence>
<dbReference type="EMBL" id="OZ023708">
    <property type="protein sequence ID" value="CAK9880086.1"/>
    <property type="molecule type" value="Genomic_DNA"/>
</dbReference>
<reference evidence="2" key="1">
    <citation type="submission" date="2024-03" db="EMBL/GenBank/DDBJ databases">
        <authorList>
            <consortium name="ELIXIR-Norway"/>
            <consortium name="Elixir Norway"/>
        </authorList>
    </citation>
    <scope>NUCLEOTIDE SEQUENCE</scope>
</reference>
<proteinExistence type="predicted"/>
<feature type="region of interest" description="Disordered" evidence="1">
    <location>
        <begin position="1"/>
        <end position="47"/>
    </location>
</feature>
<accession>A0ABP1BVM7</accession>
<protein>
    <submittedName>
        <fullName evidence="2">Uncharacterized protein</fullName>
    </submittedName>
</protein>
<feature type="compositionally biased region" description="Basic residues" evidence="1">
    <location>
        <begin position="12"/>
        <end position="22"/>
    </location>
</feature>
<evidence type="ECO:0000313" key="2">
    <source>
        <dbReference type="EMBL" id="CAK9880086.1"/>
    </source>
</evidence>